<reference evidence="3" key="1">
    <citation type="submission" date="2021-03" db="EMBL/GenBank/DDBJ databases">
        <title>Complete Genome of Pseudoalteromonas xiamenensis STKMTI.2, a new potential marine bacterium producing anti-Vibrio compounds.</title>
        <authorList>
            <person name="Handayani D.P."/>
            <person name="Isnansetyo A."/>
            <person name="Istiqomah I."/>
            <person name="Jumina J."/>
        </authorList>
    </citation>
    <scope>NUCLEOTIDE SEQUENCE</scope>
    <source>
        <strain evidence="3">STKMTI.2</strain>
    </source>
</reference>
<evidence type="ECO:0000256" key="1">
    <source>
        <dbReference type="SAM" id="Coils"/>
    </source>
</evidence>
<feature type="domain" description="Co-chaperone DjlA N-terminal" evidence="2">
    <location>
        <begin position="25"/>
        <end position="140"/>
    </location>
</feature>
<dbReference type="Proteomes" id="UP000664904">
    <property type="component" value="Chromosome"/>
</dbReference>
<accession>A0A975HJZ5</accession>
<evidence type="ECO:0000259" key="2">
    <source>
        <dbReference type="Pfam" id="PF05099"/>
    </source>
</evidence>
<name>A0A975HJZ5_9GAMM</name>
<dbReference type="InterPro" id="IPR007791">
    <property type="entry name" value="DjlA_N"/>
</dbReference>
<dbReference type="Gene3D" id="1.10.3680.10">
    <property type="entry name" value="TerB-like"/>
    <property type="match status" value="1"/>
</dbReference>
<sequence>MLAKIKNWLCISDQSSGIPKHEFNLALGALLVEVMQADQNLHPEEQALAIRVLQNRLALTSQEAEELVRDAKGKVDEAIDLYAFSKAINNQTSSEERIEILTLLWQMALADGEIDSHEEHLIRRIAGLLYVTHEDFIVAKLRAKKRE</sequence>
<dbReference type="Pfam" id="PF05099">
    <property type="entry name" value="TerB"/>
    <property type="match status" value="1"/>
</dbReference>
<evidence type="ECO:0000313" key="4">
    <source>
        <dbReference type="Proteomes" id="UP000664904"/>
    </source>
</evidence>
<protein>
    <submittedName>
        <fullName evidence="3">TerB family tellurite resistance protein</fullName>
    </submittedName>
</protein>
<dbReference type="InterPro" id="IPR029024">
    <property type="entry name" value="TerB-like"/>
</dbReference>
<dbReference type="KEGG" id="pxi:J5O05_10530"/>
<proteinExistence type="predicted"/>
<evidence type="ECO:0000313" key="3">
    <source>
        <dbReference type="EMBL" id="QTH70434.1"/>
    </source>
</evidence>
<dbReference type="RefSeq" id="WP_208842029.1">
    <property type="nucleotide sequence ID" value="NZ_CP072133.1"/>
</dbReference>
<dbReference type="AlphaFoldDB" id="A0A975HJZ5"/>
<dbReference type="CDD" id="cd07313">
    <property type="entry name" value="terB_like_2"/>
    <property type="match status" value="1"/>
</dbReference>
<organism evidence="3 4">
    <name type="scientific">Pseudoalteromonas xiamenensis</name>
    <dbReference type="NCBI Taxonomy" id="882626"/>
    <lineage>
        <taxon>Bacteria</taxon>
        <taxon>Pseudomonadati</taxon>
        <taxon>Pseudomonadota</taxon>
        <taxon>Gammaproteobacteria</taxon>
        <taxon>Alteromonadales</taxon>
        <taxon>Pseudoalteromonadaceae</taxon>
        <taxon>Pseudoalteromonas</taxon>
    </lineage>
</organism>
<dbReference type="SUPFAM" id="SSF158682">
    <property type="entry name" value="TerB-like"/>
    <property type="match status" value="1"/>
</dbReference>
<feature type="coiled-coil region" evidence="1">
    <location>
        <begin position="50"/>
        <end position="81"/>
    </location>
</feature>
<keyword evidence="1" id="KW-0175">Coiled coil</keyword>
<keyword evidence="4" id="KW-1185">Reference proteome</keyword>
<gene>
    <name evidence="3" type="ORF">J5O05_10530</name>
</gene>
<dbReference type="EMBL" id="CP072133">
    <property type="protein sequence ID" value="QTH70434.1"/>
    <property type="molecule type" value="Genomic_DNA"/>
</dbReference>